<dbReference type="AlphaFoldDB" id="A0A2S4L782"/>
<feature type="signal peptide" evidence="1">
    <location>
        <begin position="1"/>
        <end position="28"/>
    </location>
</feature>
<dbReference type="SUPFAM" id="SSF51695">
    <property type="entry name" value="PLC-like phosphodiesterases"/>
    <property type="match status" value="1"/>
</dbReference>
<protein>
    <submittedName>
        <fullName evidence="2">Phospholipase D</fullName>
    </submittedName>
</protein>
<reference evidence="2 3" key="1">
    <citation type="submission" date="2018-01" db="EMBL/GenBank/DDBJ databases">
        <title>Harnessing the power of phylogenomics to disentangle the directionality and signatures of interkingdom host jumping in the parasitic fungal genus Tolypocladium.</title>
        <authorList>
            <person name="Quandt C.A."/>
            <person name="Patterson W."/>
            <person name="Spatafora J.W."/>
        </authorList>
    </citation>
    <scope>NUCLEOTIDE SEQUENCE [LARGE SCALE GENOMIC DNA]</scope>
    <source>
        <strain evidence="2 3">NRBC 100945</strain>
    </source>
</reference>
<comment type="caution">
    <text evidence="2">The sequence shown here is derived from an EMBL/GenBank/DDBJ whole genome shotgun (WGS) entry which is preliminary data.</text>
</comment>
<dbReference type="GO" id="GO:0016042">
    <property type="term" value="P:lipid catabolic process"/>
    <property type="evidence" value="ECO:0007669"/>
    <property type="project" value="InterPro"/>
</dbReference>
<evidence type="ECO:0000256" key="1">
    <source>
        <dbReference type="SAM" id="SignalP"/>
    </source>
</evidence>
<evidence type="ECO:0000313" key="2">
    <source>
        <dbReference type="EMBL" id="POR38289.1"/>
    </source>
</evidence>
<evidence type="ECO:0000313" key="3">
    <source>
        <dbReference type="Proteomes" id="UP000237481"/>
    </source>
</evidence>
<dbReference type="Gene3D" id="3.20.20.190">
    <property type="entry name" value="Phosphatidylinositol (PI) phosphodiesterase"/>
    <property type="match status" value="1"/>
</dbReference>
<sequence>MVLDYRFRWRISALALLAYHSVTTLVLATGPTGSNEHTIGMIHNLAAPATGPRPLYAIAHRVLTVQGVKDALGHGANALEIDATAWPSGWLADHDASLLSVGDTIEIMFQTIAEERQGGKNAIFVWLDIKNPDWCDPSDSKLRHCSITALREQARQVLEPANVRVLYGFPYAGGKAYDLIRDDLNANEAINLNGEALKVKNWFDSSGPSDPRKRVMSYGYDDLPFEFGNCFEPTYYTCTELRQATQSKVFGQVFGWTLTTDQEQYANKLLGDAGVDGIIYGFRWTNYYDHPGTRAAFRDIKNWENKHPKLRYLAMANNTPW</sequence>
<gene>
    <name evidence="2" type="ORF">TPAR_01515</name>
</gene>
<dbReference type="InterPro" id="IPR017946">
    <property type="entry name" value="PLC-like_Pdiesterase_TIM-brl"/>
</dbReference>
<dbReference type="InterPro" id="IPR016674">
    <property type="entry name" value="SMase_D/PLipase_D"/>
</dbReference>
<accession>A0A2S4L782</accession>
<dbReference type="Proteomes" id="UP000237481">
    <property type="component" value="Unassembled WGS sequence"/>
</dbReference>
<name>A0A2S4L782_9HYPO</name>
<organism evidence="2 3">
    <name type="scientific">Tolypocladium paradoxum</name>
    <dbReference type="NCBI Taxonomy" id="94208"/>
    <lineage>
        <taxon>Eukaryota</taxon>
        <taxon>Fungi</taxon>
        <taxon>Dikarya</taxon>
        <taxon>Ascomycota</taxon>
        <taxon>Pezizomycotina</taxon>
        <taxon>Sordariomycetes</taxon>
        <taxon>Hypocreomycetidae</taxon>
        <taxon>Hypocreales</taxon>
        <taxon>Ophiocordycipitaceae</taxon>
        <taxon>Tolypocladium</taxon>
    </lineage>
</organism>
<keyword evidence="1" id="KW-0732">Signal</keyword>
<dbReference type="EMBL" id="PKSG01000155">
    <property type="protein sequence ID" value="POR38289.1"/>
    <property type="molecule type" value="Genomic_DNA"/>
</dbReference>
<dbReference type="PIRSF" id="PIRSF016632">
    <property type="entry name" value="Phospholipase_actinobac/fun"/>
    <property type="match status" value="1"/>
</dbReference>
<dbReference type="GO" id="GO:0004620">
    <property type="term" value="F:phospholipase activity"/>
    <property type="evidence" value="ECO:0007669"/>
    <property type="project" value="InterPro"/>
</dbReference>
<dbReference type="OrthoDB" id="4907280at2759"/>
<keyword evidence="3" id="KW-1185">Reference proteome</keyword>
<feature type="chain" id="PRO_5015465772" evidence="1">
    <location>
        <begin position="29"/>
        <end position="321"/>
    </location>
</feature>
<dbReference type="GO" id="GO:0008081">
    <property type="term" value="F:phosphoric diester hydrolase activity"/>
    <property type="evidence" value="ECO:0007669"/>
    <property type="project" value="InterPro"/>
</dbReference>
<proteinExistence type="predicted"/>